<dbReference type="RefSeq" id="WP_072592472.1">
    <property type="nucleotide sequence ID" value="NZ_MXKV01000005.1"/>
</dbReference>
<dbReference type="Pfam" id="PF07180">
    <property type="entry name" value="CaiF_GrlA"/>
    <property type="match status" value="1"/>
</dbReference>
<evidence type="ECO:0000313" key="6">
    <source>
        <dbReference type="EMBL" id="ECQ7791415.1"/>
    </source>
</evidence>
<dbReference type="InterPro" id="IPR036388">
    <property type="entry name" value="WH-like_DNA-bd_sf"/>
</dbReference>
<sequence length="176" mass="19925">MTGKLHRSDRHAAPDDSGFAGGKNKGLKKVKQSNHNIYTIPYGMEPWADEPLYLVVARWGLQLKRWINRNDIAAVFHIPDRQASFQLSYISRKKDRVACRTRYVPAEDTGRQRVEIFIDSILPAPVECQTHAPPRRRNAPAKQTGMISRGVGSGMADNTGLWERLLKGCREGRDDE</sequence>
<evidence type="ECO:0000313" key="2">
    <source>
        <dbReference type="EMBL" id="EBM5203540.1"/>
    </source>
</evidence>
<evidence type="ECO:0000313" key="4">
    <source>
        <dbReference type="EMBL" id="EBP9377160.1"/>
    </source>
</evidence>
<dbReference type="EMBL" id="AAGNJA010000009">
    <property type="protein sequence ID" value="EBP9377160.1"/>
    <property type="molecule type" value="Genomic_DNA"/>
</dbReference>
<accession>A0A5T6I1A8</accession>
<evidence type="ECO:0000313" key="5">
    <source>
        <dbReference type="EMBL" id="EBT8359091.1"/>
    </source>
</evidence>
<dbReference type="EMBL" id="AAHABJ010000023">
    <property type="protein sequence ID" value="EBT8359091.1"/>
    <property type="molecule type" value="Genomic_DNA"/>
</dbReference>
<organism evidence="2">
    <name type="scientific">Salmonella enterica</name>
    <name type="common">Salmonella choleraesuis</name>
    <dbReference type="NCBI Taxonomy" id="28901"/>
    <lineage>
        <taxon>Bacteria</taxon>
        <taxon>Pseudomonadati</taxon>
        <taxon>Pseudomonadota</taxon>
        <taxon>Gammaproteobacteria</taxon>
        <taxon>Enterobacterales</taxon>
        <taxon>Enterobacteriaceae</taxon>
        <taxon>Salmonella</taxon>
    </lineage>
</organism>
<dbReference type="EMBL" id="AAGCWR010000027">
    <property type="protein sequence ID" value="EBM5203540.1"/>
    <property type="molecule type" value="Genomic_DNA"/>
</dbReference>
<comment type="caution">
    <text evidence="2">The sequence shown here is derived from an EMBL/GenBank/DDBJ whole genome shotgun (WGS) entry which is preliminary data.</text>
</comment>
<evidence type="ECO:0000313" key="3">
    <source>
        <dbReference type="EMBL" id="EBN4740910.1"/>
    </source>
</evidence>
<evidence type="ECO:0000256" key="1">
    <source>
        <dbReference type="SAM" id="MobiDB-lite"/>
    </source>
</evidence>
<dbReference type="Gene3D" id="1.10.10.10">
    <property type="entry name" value="Winged helix-like DNA-binding domain superfamily/Winged helix DNA-binding domain"/>
    <property type="match status" value="1"/>
</dbReference>
<dbReference type="GO" id="GO:0006351">
    <property type="term" value="P:DNA-templated transcription"/>
    <property type="evidence" value="ECO:0007669"/>
    <property type="project" value="InterPro"/>
</dbReference>
<dbReference type="AlphaFoldDB" id="A0A5T6I1A8"/>
<dbReference type="EMBL" id="AAGFVF010000026">
    <property type="protein sequence ID" value="EBN4740910.1"/>
    <property type="molecule type" value="Genomic_DNA"/>
</dbReference>
<reference evidence="2" key="1">
    <citation type="submission" date="2018-08" db="EMBL/GenBank/DDBJ databases">
        <authorList>
            <consortium name="PulseNet: The National Subtyping Network for Foodborne Disease Surveillance"/>
            <person name="Tarr C.L."/>
            <person name="Trees E."/>
            <person name="Katz L.S."/>
            <person name="Carleton-Romer H.A."/>
            <person name="Stroika S."/>
            <person name="Kucerova Z."/>
            <person name="Roache K.F."/>
            <person name="Sabol A.L."/>
            <person name="Besser J."/>
            <person name="Gerner-Smidt P."/>
        </authorList>
    </citation>
    <scope>NUCLEOTIDE SEQUENCE</scope>
    <source>
        <strain evidence="4">2015K-1398</strain>
        <strain evidence="5">PNUSAS024800</strain>
        <strain evidence="3">PNUSAS044923</strain>
        <strain evidence="2">PNUSAS050926</strain>
        <strain evidence="6">PNUSAS081464</strain>
    </source>
</reference>
<dbReference type="EMBL" id="AAKCWO010000122">
    <property type="protein sequence ID" value="ECQ7791415.1"/>
    <property type="molecule type" value="Genomic_DNA"/>
</dbReference>
<dbReference type="InterPro" id="IPR020357">
    <property type="entry name" value="Tscrpt_reg_CaiF/GrlA"/>
</dbReference>
<feature type="region of interest" description="Disordered" evidence="1">
    <location>
        <begin position="129"/>
        <end position="155"/>
    </location>
</feature>
<name>A0A5T6I1A8_SALER</name>
<gene>
    <name evidence="4" type="ORF">AUS09_20885</name>
    <name evidence="5" type="ORF">CRG62_22465</name>
    <name evidence="2" type="ORF">D0604_24035</name>
    <name evidence="3" type="ORF">DTQ88_23465</name>
    <name evidence="6" type="ORF">F0Z93_22890</name>
</gene>
<feature type="region of interest" description="Disordered" evidence="1">
    <location>
        <begin position="1"/>
        <end position="27"/>
    </location>
</feature>
<protein>
    <submittedName>
        <fullName evidence="2">CaiF/GrlA family transcriptional regulator</fullName>
    </submittedName>
</protein>
<proteinExistence type="predicted"/>